<sequence>MLNTMFDQDGSRRWMHFQSALQLAIQRSARKWTFEDFAECFPLYVEEEKNAASVTFNIISDFIEKQDRDDITSLFAKYGVRENVDILHKVVTEAKARKERGEVTKDVWREDLQPRNAVCARTIPVLGAETARLEQTLAQLEEDNRQLQAQLDENIQAKDEADLKTLDLLQILEEAYAQWEKLPMDAIEDWTVQTANTLKSSSPA</sequence>
<evidence type="ECO:0000256" key="4">
    <source>
        <dbReference type="ARBA" id="ARBA00022618"/>
    </source>
</evidence>
<evidence type="ECO:0000256" key="10">
    <source>
        <dbReference type="SAM" id="Coils"/>
    </source>
</evidence>
<dbReference type="OrthoDB" id="18453at2759"/>
<evidence type="ECO:0000256" key="7">
    <source>
        <dbReference type="ARBA" id="ARBA00023242"/>
    </source>
</evidence>
<keyword evidence="12" id="KW-1185">Reference proteome</keyword>
<evidence type="ECO:0000256" key="9">
    <source>
        <dbReference type="ARBA" id="ARBA00023328"/>
    </source>
</evidence>
<evidence type="ECO:0000256" key="6">
    <source>
        <dbReference type="ARBA" id="ARBA00022838"/>
    </source>
</evidence>
<dbReference type="Pfam" id="PF03980">
    <property type="entry name" value="Nnf1"/>
    <property type="match status" value="1"/>
</dbReference>
<evidence type="ECO:0000256" key="5">
    <source>
        <dbReference type="ARBA" id="ARBA00022776"/>
    </source>
</evidence>
<dbReference type="PANTHER" id="PTHR15459:SF3">
    <property type="entry name" value="POLYAMINE-MODULATED FACTOR 1"/>
    <property type="match status" value="1"/>
</dbReference>
<dbReference type="InterPro" id="IPR007128">
    <property type="entry name" value="PMF1/Nnf1"/>
</dbReference>
<comment type="subcellular location">
    <subcellularLocation>
        <location evidence="2">Chromosome</location>
        <location evidence="2">Centromere</location>
        <location evidence="2">Kinetochore</location>
    </subcellularLocation>
    <subcellularLocation>
        <location evidence="1">Nucleus</location>
    </subcellularLocation>
</comment>
<dbReference type="Proteomes" id="UP000559027">
    <property type="component" value="Unassembled WGS sequence"/>
</dbReference>
<protein>
    <submittedName>
        <fullName evidence="11">Uncharacterized protein</fullName>
    </submittedName>
</protein>
<keyword evidence="7" id="KW-0539">Nucleus</keyword>
<keyword evidence="3" id="KW-0158">Chromosome</keyword>
<feature type="coiled-coil region" evidence="10">
    <location>
        <begin position="130"/>
        <end position="164"/>
    </location>
</feature>
<comment type="caution">
    <text evidence="11">The sequence shown here is derived from an EMBL/GenBank/DDBJ whole genome shotgun (WGS) entry which is preliminary data.</text>
</comment>
<evidence type="ECO:0000313" key="12">
    <source>
        <dbReference type="Proteomes" id="UP000559027"/>
    </source>
</evidence>
<evidence type="ECO:0000256" key="8">
    <source>
        <dbReference type="ARBA" id="ARBA00023306"/>
    </source>
</evidence>
<evidence type="ECO:0000256" key="2">
    <source>
        <dbReference type="ARBA" id="ARBA00004629"/>
    </source>
</evidence>
<evidence type="ECO:0000256" key="3">
    <source>
        <dbReference type="ARBA" id="ARBA00022454"/>
    </source>
</evidence>
<dbReference type="AlphaFoldDB" id="A0A8H5GBX3"/>
<dbReference type="GO" id="GO:0007059">
    <property type="term" value="P:chromosome segregation"/>
    <property type="evidence" value="ECO:0007669"/>
    <property type="project" value="TreeGrafter"/>
</dbReference>
<name>A0A8H5GBX3_9AGAR</name>
<gene>
    <name evidence="11" type="ORF">D9756_002440</name>
</gene>
<evidence type="ECO:0000313" key="11">
    <source>
        <dbReference type="EMBL" id="KAF5362086.1"/>
    </source>
</evidence>
<organism evidence="11 12">
    <name type="scientific">Leucocoprinus leucothites</name>
    <dbReference type="NCBI Taxonomy" id="201217"/>
    <lineage>
        <taxon>Eukaryota</taxon>
        <taxon>Fungi</taxon>
        <taxon>Dikarya</taxon>
        <taxon>Basidiomycota</taxon>
        <taxon>Agaricomycotina</taxon>
        <taxon>Agaricomycetes</taxon>
        <taxon>Agaricomycetidae</taxon>
        <taxon>Agaricales</taxon>
        <taxon>Agaricineae</taxon>
        <taxon>Agaricaceae</taxon>
        <taxon>Leucocoprinus</taxon>
    </lineage>
</organism>
<keyword evidence="9" id="KW-0137">Centromere</keyword>
<dbReference type="EMBL" id="JAACJO010000002">
    <property type="protein sequence ID" value="KAF5362086.1"/>
    <property type="molecule type" value="Genomic_DNA"/>
</dbReference>
<accession>A0A8H5GBX3</accession>
<keyword evidence="6" id="KW-0995">Kinetochore</keyword>
<dbReference type="GO" id="GO:0005634">
    <property type="term" value="C:nucleus"/>
    <property type="evidence" value="ECO:0007669"/>
    <property type="project" value="UniProtKB-SubCell"/>
</dbReference>
<dbReference type="PANTHER" id="PTHR15459">
    <property type="entry name" value="POLYAMINE-MODULATED FACTOR 1"/>
    <property type="match status" value="1"/>
</dbReference>
<keyword evidence="10" id="KW-0175">Coiled coil</keyword>
<dbReference type="GO" id="GO:0000444">
    <property type="term" value="C:MIS12/MIND type complex"/>
    <property type="evidence" value="ECO:0007669"/>
    <property type="project" value="InterPro"/>
</dbReference>
<keyword evidence="5" id="KW-0498">Mitosis</keyword>
<keyword evidence="4" id="KW-0132">Cell division</keyword>
<dbReference type="GO" id="GO:0051301">
    <property type="term" value="P:cell division"/>
    <property type="evidence" value="ECO:0007669"/>
    <property type="project" value="UniProtKB-KW"/>
</dbReference>
<evidence type="ECO:0000256" key="1">
    <source>
        <dbReference type="ARBA" id="ARBA00004123"/>
    </source>
</evidence>
<proteinExistence type="predicted"/>
<keyword evidence="8" id="KW-0131">Cell cycle</keyword>
<reference evidence="11 12" key="1">
    <citation type="journal article" date="2020" name="ISME J.">
        <title>Uncovering the hidden diversity of litter-decomposition mechanisms in mushroom-forming fungi.</title>
        <authorList>
            <person name="Floudas D."/>
            <person name="Bentzer J."/>
            <person name="Ahren D."/>
            <person name="Johansson T."/>
            <person name="Persson P."/>
            <person name="Tunlid A."/>
        </authorList>
    </citation>
    <scope>NUCLEOTIDE SEQUENCE [LARGE SCALE GENOMIC DNA]</scope>
    <source>
        <strain evidence="11 12">CBS 146.42</strain>
    </source>
</reference>